<dbReference type="Proteomes" id="UP000095282">
    <property type="component" value="Unplaced"/>
</dbReference>
<reference evidence="3" key="1">
    <citation type="submission" date="2016-11" db="UniProtKB">
        <authorList>
            <consortium name="WormBaseParasite"/>
        </authorList>
    </citation>
    <scope>IDENTIFICATION</scope>
</reference>
<feature type="region of interest" description="Disordered" evidence="1">
    <location>
        <begin position="1"/>
        <end position="50"/>
    </location>
</feature>
<feature type="compositionally biased region" description="Acidic residues" evidence="1">
    <location>
        <begin position="8"/>
        <end position="45"/>
    </location>
</feature>
<sequence length="147" mass="16864">MSKKCVEDSDDEYEEKLEDLDSDYNPESDEDVEDEEDEDTDEDMDEVVKEEKDCLKQDIKELRVVDAKEETAIERKARLAEIGVSFNGNGTESWPIREVIGMKESENGFLFTTVKADYTTSDEPLSNFLDGVENVAIRNFFTTIQKI</sequence>
<name>A0A1I7TZ28_9PELO</name>
<keyword evidence="2" id="KW-1185">Reference proteome</keyword>
<dbReference type="WBParaSite" id="Csp11.Scaffold629.g13225.t3">
    <property type="protein sequence ID" value="Csp11.Scaffold629.g13225.t3"/>
    <property type="gene ID" value="Csp11.Scaffold629.g13225"/>
</dbReference>
<proteinExistence type="predicted"/>
<organism evidence="2 3">
    <name type="scientific">Caenorhabditis tropicalis</name>
    <dbReference type="NCBI Taxonomy" id="1561998"/>
    <lineage>
        <taxon>Eukaryota</taxon>
        <taxon>Metazoa</taxon>
        <taxon>Ecdysozoa</taxon>
        <taxon>Nematoda</taxon>
        <taxon>Chromadorea</taxon>
        <taxon>Rhabditida</taxon>
        <taxon>Rhabditina</taxon>
        <taxon>Rhabditomorpha</taxon>
        <taxon>Rhabditoidea</taxon>
        <taxon>Rhabditidae</taxon>
        <taxon>Peloderinae</taxon>
        <taxon>Caenorhabditis</taxon>
    </lineage>
</organism>
<protein>
    <submittedName>
        <fullName evidence="3">DUF1670 domain-containing protein</fullName>
    </submittedName>
</protein>
<evidence type="ECO:0000256" key="1">
    <source>
        <dbReference type="SAM" id="MobiDB-lite"/>
    </source>
</evidence>
<evidence type="ECO:0000313" key="2">
    <source>
        <dbReference type="Proteomes" id="UP000095282"/>
    </source>
</evidence>
<evidence type="ECO:0000313" key="3">
    <source>
        <dbReference type="WBParaSite" id="Csp11.Scaffold629.g13225.t3"/>
    </source>
</evidence>
<dbReference type="AlphaFoldDB" id="A0A1I7TZ28"/>
<accession>A0A1I7TZ28</accession>